<gene>
    <name evidence="3" type="ORF">EV212_10694</name>
</gene>
<dbReference type="RefSeq" id="WP_132091380.1">
    <property type="nucleotide sequence ID" value="NZ_JANKAQ010000008.1"/>
</dbReference>
<evidence type="ECO:0000313" key="3">
    <source>
        <dbReference type="EMBL" id="TCO84667.1"/>
    </source>
</evidence>
<keyword evidence="2" id="KW-0812">Transmembrane</keyword>
<feature type="transmembrane region" description="Helical" evidence="2">
    <location>
        <begin position="12"/>
        <end position="36"/>
    </location>
</feature>
<keyword evidence="2" id="KW-0472">Membrane</keyword>
<name>A0A4R2L9Y9_9FIRM</name>
<dbReference type="Proteomes" id="UP000295711">
    <property type="component" value="Unassembled WGS sequence"/>
</dbReference>
<organism evidence="3 4">
    <name type="scientific">Frisingicoccus caecimuris</name>
    <dbReference type="NCBI Taxonomy" id="1796636"/>
    <lineage>
        <taxon>Bacteria</taxon>
        <taxon>Bacillati</taxon>
        <taxon>Bacillota</taxon>
        <taxon>Clostridia</taxon>
        <taxon>Lachnospirales</taxon>
        <taxon>Lachnospiraceae</taxon>
        <taxon>Frisingicoccus</taxon>
    </lineage>
</organism>
<accession>A0A4R2L9Y9</accession>
<keyword evidence="2" id="KW-1133">Transmembrane helix</keyword>
<comment type="caution">
    <text evidence="3">The sequence shown here is derived from an EMBL/GenBank/DDBJ whole genome shotgun (WGS) entry which is preliminary data.</text>
</comment>
<proteinExistence type="predicted"/>
<dbReference type="AlphaFoldDB" id="A0A4R2L9Y9"/>
<evidence type="ECO:0000256" key="2">
    <source>
        <dbReference type="SAM" id="Phobius"/>
    </source>
</evidence>
<feature type="transmembrane region" description="Helical" evidence="2">
    <location>
        <begin position="42"/>
        <end position="59"/>
    </location>
</feature>
<evidence type="ECO:0000256" key="1">
    <source>
        <dbReference type="SAM" id="MobiDB-lite"/>
    </source>
</evidence>
<dbReference type="EMBL" id="SLXA01000006">
    <property type="protein sequence ID" value="TCO84667.1"/>
    <property type="molecule type" value="Genomic_DNA"/>
</dbReference>
<reference evidence="3 4" key="1">
    <citation type="submission" date="2019-03" db="EMBL/GenBank/DDBJ databases">
        <title>Genomic Encyclopedia of Type Strains, Phase IV (KMG-IV): sequencing the most valuable type-strain genomes for metagenomic binning, comparative biology and taxonomic classification.</title>
        <authorList>
            <person name="Goeker M."/>
        </authorList>
    </citation>
    <scope>NUCLEOTIDE SEQUENCE [LARGE SCALE GENOMIC DNA]</scope>
    <source>
        <strain evidence="3 4">DSM 28559</strain>
    </source>
</reference>
<evidence type="ECO:0000313" key="4">
    <source>
        <dbReference type="Proteomes" id="UP000295711"/>
    </source>
</evidence>
<feature type="region of interest" description="Disordered" evidence="1">
    <location>
        <begin position="102"/>
        <end position="122"/>
    </location>
</feature>
<keyword evidence="4" id="KW-1185">Reference proteome</keyword>
<sequence length="122" mass="13975">MDSETKLKKYEQWLVILKILTVVCLILTVVLGYFAFKGKTSPLTMILALMATIMFFMAYREKSNAPRPGSPEYEAIERAQAAKIEAQKKRLYRKQHPFDVARELVENNKASGSKSSETRKED</sequence>
<protein>
    <submittedName>
        <fullName evidence="3">Uncharacterized protein</fullName>
    </submittedName>
</protein>